<keyword evidence="2" id="KW-1185">Reference proteome</keyword>
<name>A0ABP0YV77_9ROSI</name>
<reference evidence="1 2" key="1">
    <citation type="submission" date="2024-03" db="EMBL/GenBank/DDBJ databases">
        <authorList>
            <person name="Gkanogiannis A."/>
            <person name="Becerra Lopez-Lavalle L."/>
        </authorList>
    </citation>
    <scope>NUCLEOTIDE SEQUENCE [LARGE SCALE GENOMIC DNA]</scope>
</reference>
<proteinExistence type="predicted"/>
<evidence type="ECO:0000313" key="1">
    <source>
        <dbReference type="EMBL" id="CAK9324271.1"/>
    </source>
</evidence>
<dbReference type="EMBL" id="OZ021740">
    <property type="protein sequence ID" value="CAK9324271.1"/>
    <property type="molecule type" value="Genomic_DNA"/>
</dbReference>
<dbReference type="Proteomes" id="UP001642487">
    <property type="component" value="Chromosome 6"/>
</dbReference>
<protein>
    <submittedName>
        <fullName evidence="1">Uncharacterized protein</fullName>
    </submittedName>
</protein>
<sequence>MIEDKPVDDSLFSARRQRVGHLQLLLQITRQLLSGPKKPEKGADLWLQGLSNLLKVTYLCRGRRIRRPVLGLKVQQSSNSPNIVNRRYSSRRREIRRLVLELKVQQPSNTPDTVDPRYSGQRR</sequence>
<evidence type="ECO:0000313" key="2">
    <source>
        <dbReference type="Proteomes" id="UP001642487"/>
    </source>
</evidence>
<organism evidence="1 2">
    <name type="scientific">Citrullus colocynthis</name>
    <name type="common">colocynth</name>
    <dbReference type="NCBI Taxonomy" id="252529"/>
    <lineage>
        <taxon>Eukaryota</taxon>
        <taxon>Viridiplantae</taxon>
        <taxon>Streptophyta</taxon>
        <taxon>Embryophyta</taxon>
        <taxon>Tracheophyta</taxon>
        <taxon>Spermatophyta</taxon>
        <taxon>Magnoliopsida</taxon>
        <taxon>eudicotyledons</taxon>
        <taxon>Gunneridae</taxon>
        <taxon>Pentapetalae</taxon>
        <taxon>rosids</taxon>
        <taxon>fabids</taxon>
        <taxon>Cucurbitales</taxon>
        <taxon>Cucurbitaceae</taxon>
        <taxon>Benincaseae</taxon>
        <taxon>Citrullus</taxon>
    </lineage>
</organism>
<gene>
    <name evidence="1" type="ORF">CITCOLO1_LOCUS16503</name>
</gene>
<accession>A0ABP0YV77</accession>